<dbReference type="EMBL" id="MDET01000023">
    <property type="protein sequence ID" value="OQM74910.1"/>
    <property type="molecule type" value="Genomic_DNA"/>
</dbReference>
<keyword evidence="2" id="KW-1185">Reference proteome</keyword>
<dbReference type="Proteomes" id="UP000191905">
    <property type="component" value="Unassembled WGS sequence"/>
</dbReference>
<proteinExistence type="predicted"/>
<name>A0A1V8RNZ1_9HYPH</name>
<protein>
    <submittedName>
        <fullName evidence="1">Uncharacterized protein</fullName>
    </submittedName>
</protein>
<dbReference type="AlphaFoldDB" id="A0A1V8RNZ1"/>
<reference evidence="1 2" key="1">
    <citation type="journal article" date="2016" name="Int. J. Syst. Evol. Microbiol.">
        <title>Pseudaminobacter manganicus sp. nov., isolated from sludge of a manganese mine.</title>
        <authorList>
            <person name="Li J."/>
            <person name="Huang J."/>
            <person name="Liao S."/>
            <person name="Wang G."/>
        </authorList>
    </citation>
    <scope>NUCLEOTIDE SEQUENCE [LARGE SCALE GENOMIC DNA]</scope>
    <source>
        <strain evidence="1 2">JH-7</strain>
    </source>
</reference>
<dbReference type="RefSeq" id="WP_080920447.1">
    <property type="nucleotide sequence ID" value="NZ_MDET01000023.1"/>
</dbReference>
<accession>A0A1V8RNZ1</accession>
<dbReference type="OrthoDB" id="9801421at2"/>
<sequence>MRWKGETYDEWYDRVTTWQRSFCWKPRQTDDGMWVWLDFVWERLFPIDGDEVRWVALADLPNLEPDPIYRSENARIMKAH</sequence>
<evidence type="ECO:0000313" key="2">
    <source>
        <dbReference type="Proteomes" id="UP000191905"/>
    </source>
</evidence>
<comment type="caution">
    <text evidence="1">The sequence shown here is derived from an EMBL/GenBank/DDBJ whole genome shotgun (WGS) entry which is preliminary data.</text>
</comment>
<organism evidence="1 2">
    <name type="scientific">Manganibacter manganicus</name>
    <dbReference type="NCBI Taxonomy" id="1873176"/>
    <lineage>
        <taxon>Bacteria</taxon>
        <taxon>Pseudomonadati</taxon>
        <taxon>Pseudomonadota</taxon>
        <taxon>Alphaproteobacteria</taxon>
        <taxon>Hyphomicrobiales</taxon>
        <taxon>Phyllobacteriaceae</taxon>
        <taxon>Manganibacter</taxon>
    </lineage>
</organism>
<evidence type="ECO:0000313" key="1">
    <source>
        <dbReference type="EMBL" id="OQM74910.1"/>
    </source>
</evidence>
<gene>
    <name evidence="1" type="ORF">BFN67_04660</name>
</gene>
<dbReference type="STRING" id="1873176.BFN67_04660"/>